<reference evidence="1" key="1">
    <citation type="journal article" date="2020" name="Stud. Mycol.">
        <title>101 Dothideomycetes genomes: a test case for predicting lifestyles and emergence of pathogens.</title>
        <authorList>
            <person name="Haridas S."/>
            <person name="Albert R."/>
            <person name="Binder M."/>
            <person name="Bloem J."/>
            <person name="Labutti K."/>
            <person name="Salamov A."/>
            <person name="Andreopoulos B."/>
            <person name="Baker S."/>
            <person name="Barry K."/>
            <person name="Bills G."/>
            <person name="Bluhm B."/>
            <person name="Cannon C."/>
            <person name="Castanera R."/>
            <person name="Culley D."/>
            <person name="Daum C."/>
            <person name="Ezra D."/>
            <person name="Gonzalez J."/>
            <person name="Henrissat B."/>
            <person name="Kuo A."/>
            <person name="Liang C."/>
            <person name="Lipzen A."/>
            <person name="Lutzoni F."/>
            <person name="Magnuson J."/>
            <person name="Mondo S."/>
            <person name="Nolan M."/>
            <person name="Ohm R."/>
            <person name="Pangilinan J."/>
            <person name="Park H.-J."/>
            <person name="Ramirez L."/>
            <person name="Alfaro M."/>
            <person name="Sun H."/>
            <person name="Tritt A."/>
            <person name="Yoshinaga Y."/>
            <person name="Zwiers L.-H."/>
            <person name="Turgeon B."/>
            <person name="Goodwin S."/>
            <person name="Spatafora J."/>
            <person name="Crous P."/>
            <person name="Grigoriev I."/>
        </authorList>
    </citation>
    <scope>NUCLEOTIDE SEQUENCE</scope>
    <source>
        <strain evidence="1">CBS 125425</strain>
    </source>
</reference>
<proteinExistence type="predicted"/>
<organism evidence="1 2">
    <name type="scientific">Polyplosphaeria fusca</name>
    <dbReference type="NCBI Taxonomy" id="682080"/>
    <lineage>
        <taxon>Eukaryota</taxon>
        <taxon>Fungi</taxon>
        <taxon>Dikarya</taxon>
        <taxon>Ascomycota</taxon>
        <taxon>Pezizomycotina</taxon>
        <taxon>Dothideomycetes</taxon>
        <taxon>Pleosporomycetidae</taxon>
        <taxon>Pleosporales</taxon>
        <taxon>Tetraplosphaeriaceae</taxon>
        <taxon>Polyplosphaeria</taxon>
    </lineage>
</organism>
<sequence>MVSGTYTLRVNKKKTLTKRPYFPLDLLSFSNIETLIDDMIQSEGSGVQNGVYTITARTLRVRVPKKKTWEVLSVSDFGIRDEQEFQDLLNRLLPDPYPPGEAIELHVEVIINAPIPKPAFKRNQSANEPDLSSDAPQPLRRTNALLETYAAITVSALVS</sequence>
<comment type="caution">
    <text evidence="1">The sequence shown here is derived from an EMBL/GenBank/DDBJ whole genome shotgun (WGS) entry which is preliminary data.</text>
</comment>
<name>A0A9P4QKC4_9PLEO</name>
<accession>A0A9P4QKC4</accession>
<keyword evidence="2" id="KW-1185">Reference proteome</keyword>
<evidence type="ECO:0000313" key="1">
    <source>
        <dbReference type="EMBL" id="KAF2726446.1"/>
    </source>
</evidence>
<evidence type="ECO:0000313" key="2">
    <source>
        <dbReference type="Proteomes" id="UP000799444"/>
    </source>
</evidence>
<gene>
    <name evidence="1" type="ORF">EJ04DRAFT_571269</name>
</gene>
<dbReference type="EMBL" id="ML996490">
    <property type="protein sequence ID" value="KAF2726446.1"/>
    <property type="molecule type" value="Genomic_DNA"/>
</dbReference>
<dbReference type="AlphaFoldDB" id="A0A9P4QKC4"/>
<dbReference type="Proteomes" id="UP000799444">
    <property type="component" value="Unassembled WGS sequence"/>
</dbReference>
<protein>
    <submittedName>
        <fullName evidence="1">Uncharacterized protein</fullName>
    </submittedName>
</protein>